<dbReference type="InterPro" id="IPR011992">
    <property type="entry name" value="EF-hand-dom_pair"/>
</dbReference>
<dbReference type="Pfam" id="PF13499">
    <property type="entry name" value="EF-hand_7"/>
    <property type="match status" value="2"/>
</dbReference>
<dbReference type="PROSITE" id="PS50222">
    <property type="entry name" value="EF_HAND_2"/>
    <property type="match status" value="4"/>
</dbReference>
<gene>
    <name evidence="5" type="ORF">PMAYCL1PPCAC_06301</name>
</gene>
<dbReference type="CDD" id="cd00051">
    <property type="entry name" value="EFh"/>
    <property type="match status" value="1"/>
</dbReference>
<dbReference type="GO" id="GO:0005509">
    <property type="term" value="F:calcium ion binding"/>
    <property type="evidence" value="ECO:0007669"/>
    <property type="project" value="InterPro"/>
</dbReference>
<feature type="domain" description="EF-hand" evidence="4">
    <location>
        <begin position="98"/>
        <end position="133"/>
    </location>
</feature>
<evidence type="ECO:0000313" key="5">
    <source>
        <dbReference type="EMBL" id="GMR36106.1"/>
    </source>
</evidence>
<keyword evidence="3" id="KW-0106">Calcium</keyword>
<evidence type="ECO:0000313" key="6">
    <source>
        <dbReference type="Proteomes" id="UP001328107"/>
    </source>
</evidence>
<dbReference type="EMBL" id="BTRK01000002">
    <property type="protein sequence ID" value="GMR36106.1"/>
    <property type="molecule type" value="Genomic_DNA"/>
</dbReference>
<comment type="caution">
    <text evidence="5">The sequence shown here is derived from an EMBL/GenBank/DDBJ whole genome shotgun (WGS) entry which is preliminary data.</text>
</comment>
<accession>A0AAN4Z8L3</accession>
<dbReference type="PROSITE" id="PS00018">
    <property type="entry name" value="EF_HAND_1"/>
    <property type="match status" value="4"/>
</dbReference>
<dbReference type="SUPFAM" id="SSF47473">
    <property type="entry name" value="EF-hand"/>
    <property type="match status" value="1"/>
</dbReference>
<dbReference type="Gene3D" id="1.10.238.10">
    <property type="entry name" value="EF-hand"/>
    <property type="match status" value="2"/>
</dbReference>
<feature type="non-terminal residue" evidence="5">
    <location>
        <position position="1"/>
    </location>
</feature>
<dbReference type="InterPro" id="IPR002048">
    <property type="entry name" value="EF_hand_dom"/>
</dbReference>
<dbReference type="Proteomes" id="UP001328107">
    <property type="component" value="Unassembled WGS sequence"/>
</dbReference>
<dbReference type="AlphaFoldDB" id="A0AAN4Z8L3"/>
<dbReference type="InterPro" id="IPR018247">
    <property type="entry name" value="EF_Hand_1_Ca_BS"/>
</dbReference>
<name>A0AAN4Z8L3_9BILA</name>
<proteinExistence type="predicted"/>
<evidence type="ECO:0000256" key="2">
    <source>
        <dbReference type="ARBA" id="ARBA00022737"/>
    </source>
</evidence>
<feature type="domain" description="EF-hand" evidence="4">
    <location>
        <begin position="61"/>
        <end position="96"/>
    </location>
</feature>
<dbReference type="FunFam" id="1.10.238.10:FF:000336">
    <property type="entry name" value="HLH domain-containing protein"/>
    <property type="match status" value="1"/>
</dbReference>
<evidence type="ECO:0000256" key="3">
    <source>
        <dbReference type="ARBA" id="ARBA00022837"/>
    </source>
</evidence>
<sequence>KRLWTTSDLSWSLISLSPIMNIDSLKEQELREIFKEMDKNGDGRITSEELEVALLQVGEKPTTLKVREMMAQADTDGNGCIEIDEFLSVLKKQLINPDEERELKEVFKFFDRNGDGLISVEELSQVMMGLGEELTLTECKAMIREGDLDNDGMIDFREFICLIKGTGH</sequence>
<feature type="domain" description="EF-hand" evidence="4">
    <location>
        <begin position="134"/>
        <end position="168"/>
    </location>
</feature>
<keyword evidence="1" id="KW-0479">Metal-binding</keyword>
<reference evidence="6" key="1">
    <citation type="submission" date="2022-10" db="EMBL/GenBank/DDBJ databases">
        <title>Genome assembly of Pristionchus species.</title>
        <authorList>
            <person name="Yoshida K."/>
            <person name="Sommer R.J."/>
        </authorList>
    </citation>
    <scope>NUCLEOTIDE SEQUENCE [LARGE SCALE GENOMIC DNA]</scope>
    <source>
        <strain evidence="6">RS5460</strain>
    </source>
</reference>
<dbReference type="PANTHER" id="PTHR10891">
    <property type="entry name" value="EF-HAND CALCIUM-BINDING DOMAIN CONTAINING PROTEIN"/>
    <property type="match status" value="1"/>
</dbReference>
<dbReference type="FunFam" id="1.10.238.10:FF:000500">
    <property type="entry name" value="CALmodulin related genes"/>
    <property type="match status" value="1"/>
</dbReference>
<keyword evidence="2" id="KW-0677">Repeat</keyword>
<organism evidence="5 6">
    <name type="scientific">Pristionchus mayeri</name>
    <dbReference type="NCBI Taxonomy" id="1317129"/>
    <lineage>
        <taxon>Eukaryota</taxon>
        <taxon>Metazoa</taxon>
        <taxon>Ecdysozoa</taxon>
        <taxon>Nematoda</taxon>
        <taxon>Chromadorea</taxon>
        <taxon>Rhabditida</taxon>
        <taxon>Rhabditina</taxon>
        <taxon>Diplogasteromorpha</taxon>
        <taxon>Diplogasteroidea</taxon>
        <taxon>Neodiplogasteridae</taxon>
        <taxon>Pristionchus</taxon>
    </lineage>
</organism>
<dbReference type="InterPro" id="IPR039647">
    <property type="entry name" value="EF_hand_pair_protein_CML-like"/>
</dbReference>
<evidence type="ECO:0000259" key="4">
    <source>
        <dbReference type="PROSITE" id="PS50222"/>
    </source>
</evidence>
<protein>
    <recommendedName>
        <fullName evidence="4">EF-hand domain-containing protein</fullName>
    </recommendedName>
</protein>
<keyword evidence="6" id="KW-1185">Reference proteome</keyword>
<feature type="domain" description="EF-hand" evidence="4">
    <location>
        <begin position="25"/>
        <end position="60"/>
    </location>
</feature>
<dbReference type="SMART" id="SM00054">
    <property type="entry name" value="EFh"/>
    <property type="match status" value="4"/>
</dbReference>
<evidence type="ECO:0000256" key="1">
    <source>
        <dbReference type="ARBA" id="ARBA00022723"/>
    </source>
</evidence>